<feature type="compositionally biased region" description="Basic and acidic residues" evidence="3">
    <location>
        <begin position="1178"/>
        <end position="1189"/>
    </location>
</feature>
<gene>
    <name evidence="5" type="primary">Wdr87</name>
</gene>
<feature type="region of interest" description="Disordered" evidence="3">
    <location>
        <begin position="1810"/>
        <end position="1859"/>
    </location>
</feature>
<protein>
    <submittedName>
        <fullName evidence="5">WD repeat-containing protein 87</fullName>
    </submittedName>
</protein>
<keyword evidence="4" id="KW-1185">Reference proteome</keyword>
<evidence type="ECO:0000313" key="5">
    <source>
        <dbReference type="RefSeq" id="XP_013206991.1"/>
    </source>
</evidence>
<feature type="compositionally biased region" description="Acidic residues" evidence="3">
    <location>
        <begin position="1562"/>
        <end position="1585"/>
    </location>
</feature>
<dbReference type="Pfam" id="PF00400">
    <property type="entry name" value="WD40"/>
    <property type="match status" value="1"/>
</dbReference>
<dbReference type="PANTHER" id="PTHR42968">
    <property type="entry name" value="WD REPEAT-CONTAINING"/>
    <property type="match status" value="1"/>
</dbReference>
<feature type="region of interest" description="Disordered" evidence="3">
    <location>
        <begin position="1407"/>
        <end position="1440"/>
    </location>
</feature>
<evidence type="ECO:0000256" key="2">
    <source>
        <dbReference type="SAM" id="Coils"/>
    </source>
</evidence>
<feature type="compositionally biased region" description="Basic and acidic residues" evidence="3">
    <location>
        <begin position="2370"/>
        <end position="2381"/>
    </location>
</feature>
<reference evidence="5" key="1">
    <citation type="submission" date="2025-08" db="UniProtKB">
        <authorList>
            <consortium name="RefSeq"/>
        </authorList>
    </citation>
    <scope>IDENTIFICATION</scope>
</reference>
<dbReference type="PROSITE" id="PS50294">
    <property type="entry name" value="WD_REPEATS_REGION"/>
    <property type="match status" value="1"/>
</dbReference>
<feature type="repeat" description="WD" evidence="1">
    <location>
        <begin position="602"/>
        <end position="634"/>
    </location>
</feature>
<evidence type="ECO:0000256" key="3">
    <source>
        <dbReference type="SAM" id="MobiDB-lite"/>
    </source>
</evidence>
<feature type="region of interest" description="Disordered" evidence="3">
    <location>
        <begin position="1553"/>
        <end position="1639"/>
    </location>
</feature>
<accession>A0ABM1ARK9</accession>
<feature type="compositionally biased region" description="Basic and acidic residues" evidence="3">
    <location>
        <begin position="2329"/>
        <end position="2350"/>
    </location>
</feature>
<feature type="compositionally biased region" description="Acidic residues" evidence="3">
    <location>
        <begin position="2268"/>
        <end position="2315"/>
    </location>
</feature>
<dbReference type="Proteomes" id="UP000694915">
    <property type="component" value="Linkage group LG4"/>
</dbReference>
<feature type="compositionally biased region" description="Basic residues" evidence="3">
    <location>
        <begin position="1212"/>
        <end position="1224"/>
    </location>
</feature>
<dbReference type="SMART" id="SM00320">
    <property type="entry name" value="WD40"/>
    <property type="match status" value="5"/>
</dbReference>
<feature type="compositionally biased region" description="Basic and acidic residues" evidence="3">
    <location>
        <begin position="1141"/>
        <end position="1156"/>
    </location>
</feature>
<evidence type="ECO:0000256" key="1">
    <source>
        <dbReference type="PROSITE-ProRule" id="PRU00221"/>
    </source>
</evidence>
<feature type="compositionally biased region" description="Acidic residues" evidence="3">
    <location>
        <begin position="2351"/>
        <end position="2369"/>
    </location>
</feature>
<feature type="region of interest" description="Disordered" evidence="3">
    <location>
        <begin position="2397"/>
        <end position="2451"/>
    </location>
</feature>
<feature type="compositionally biased region" description="Basic and acidic residues" evidence="3">
    <location>
        <begin position="2397"/>
        <end position="2412"/>
    </location>
</feature>
<keyword evidence="1" id="KW-0853">WD repeat</keyword>
<dbReference type="SUPFAM" id="SSF48371">
    <property type="entry name" value="ARM repeat"/>
    <property type="match status" value="1"/>
</dbReference>
<feature type="compositionally biased region" description="Basic and acidic residues" evidence="3">
    <location>
        <begin position="1604"/>
        <end position="1639"/>
    </location>
</feature>
<feature type="compositionally biased region" description="Acidic residues" evidence="3">
    <location>
        <begin position="1367"/>
        <end position="1376"/>
    </location>
</feature>
<dbReference type="RefSeq" id="XP_013206991.1">
    <property type="nucleotide sequence ID" value="XM_013351537.1"/>
</dbReference>
<dbReference type="Gene3D" id="2.130.10.10">
    <property type="entry name" value="YVTN repeat-like/Quinoprotein amine dehydrogenase"/>
    <property type="match status" value="2"/>
</dbReference>
<feature type="region of interest" description="Disordered" evidence="3">
    <location>
        <begin position="1203"/>
        <end position="1274"/>
    </location>
</feature>
<dbReference type="InterPro" id="IPR015943">
    <property type="entry name" value="WD40/YVTN_repeat-like_dom_sf"/>
</dbReference>
<feature type="repeat" description="WD" evidence="1">
    <location>
        <begin position="279"/>
        <end position="320"/>
    </location>
</feature>
<dbReference type="PANTHER" id="PTHR42968:SF9">
    <property type="entry name" value="WD REPEAT-CONTAINING PROTEIN 87"/>
    <property type="match status" value="1"/>
</dbReference>
<dbReference type="GeneID" id="102000646"/>
<keyword evidence="2" id="KW-0175">Coiled coil</keyword>
<dbReference type="InterPro" id="IPR001680">
    <property type="entry name" value="WD40_rpt"/>
</dbReference>
<feature type="compositionally biased region" description="Basic and acidic residues" evidence="3">
    <location>
        <begin position="1530"/>
        <end position="1539"/>
    </location>
</feature>
<evidence type="ECO:0000313" key="4">
    <source>
        <dbReference type="Proteomes" id="UP000694915"/>
    </source>
</evidence>
<feature type="compositionally biased region" description="Basic and acidic residues" evidence="3">
    <location>
        <begin position="1810"/>
        <end position="1854"/>
    </location>
</feature>
<feature type="region of interest" description="Disordered" evidence="3">
    <location>
        <begin position="1520"/>
        <end position="1539"/>
    </location>
</feature>
<dbReference type="InterPro" id="IPR016024">
    <property type="entry name" value="ARM-type_fold"/>
</dbReference>
<feature type="compositionally biased region" description="Basic and acidic residues" evidence="3">
    <location>
        <begin position="1426"/>
        <end position="1436"/>
    </location>
</feature>
<sequence>MSTPRLIPKWNEFINLVNEAIHKRKKHPVRSKADTTVLSDRSKVLFKDSRHPQAMPLICHYFIEAHFFASLSWIMSFTKETLAVVWMKSKTDDMVEKRTFPMMERLPPIQSMVHTGSFHLIVTYSGDMILRLFGDHFRAFKSLGAVPCRFDITCLCFDPESKMLLSGIVGGVVTWAIEPSGRGLEMIQMFPVPGDELVQNIVLNGPNGCLIALCETMLRVLDRQSFGQLGEVQRFTTTNSGSPITCCFTSLDMNLIYAGNKAGEIHVWYLGRSMPLHSFRAHSSVVVCIQSRAEAHTLLTAGKEGIVKEWNLTSGNLLRRLELGETLYCLEFIDNTTFFCQTTHHFTLRRLPCFYSLFNICGSSPQQLRRVHCKDNCFRILCTTEDGLLRFVSPVTGELLIITWPFSILDRAVDWAYDPGREELMVATGTTEVLVFDTTRSPCPVKYLLCTSPDVQDFVQCLAYGNFHLGRGMEGLIFSGHQSGTIRVLSQHSCARIEKVMHFGAVLALSALYGGVLSSRGNSLLCSYGIDDYIQLSEAVLVGTRLQLRILASILSSCHLKHLVLLPKAVGAITDTSCLRLWKFHDLMSFGSKQGTRFIETLPLHQCAVTSFDVCLPLSLFVTGGSDGSVRIWDFHGRLITMLDSSLHFGPLCFANDRADLLVTFNQSIYLVSCLELLPIPTLSRLALLSITDDLVEPPKPFAPSFFLSFETIFVPKYTYQDQRKQALEGLASLVNKRAIAFDQNVPHVIEEDDDGSTVLMSAPRHDSLEEISLDEKNKKPQTHYVAPPHLYMTAWDGLNPYMILRCYFGQGKKWLLAPDCYIPNSVVRARLWPDGSPIFLQCSLHSPQRDLDWEKYQPFFFWQSKIRAMSDAGHVPEKEDDSFIEKRLSKGITYSVLTDAANRSWLGKKMSEVAISSLVEAILNIMTHASPLKYQCCIGALGQIFASYQVTPTLRSETAHRLLDDTTHSNPLIRELAWEGLKRLGMITHLFALPLAQGLMDKDQRVRSKAITLMPETGIHSKGSLLALIQKRDIFWELQQELIGEESLDHLLGMRPTDIQILITQVDQRLSENLTLSKGEKKPEFSLELPFSPVLHKALSLLPLPVPEEPEVKSSKSQRRVRTVSKRHVRKLLQRLRKAKEAAKQKKLEEARDQGEAEMVEDLTTHSRTSAASPVKSPKDTEIPEKDILKDHISVAMKLRKKLKIADKKDKKAQKPRKHKRKKKEELGIEIVDEEIISPVVEPPPPPPPPKRRPRTSGRGITGTPGKGLSTDTQWRDDLCRLMNLRIAGSQTQMVEDLGTELLATAKEVLIDKHPSWELFMEICPLEEGEGGAVGEGDEWQVARHEGKADFVHEEVTGEDMAVEAEEEMPEAGEETPEKEQEEKEVEGVTQKKGKKREVAFLESGEAVKGKGKPRKEGKKAKKMSQQEKMKEVQKGKTVSTEELAVTLELPELEGVAKVEEEVIEAEEEEAEVEERKLSWAEWKKSWEEWNTVQSQRPIPWEEWKKEWDRKHLEEEARLQAEGALLPRTEGEREESKRLRWDEWKQIWENTIATAKRETELDMGEIVSEESEEESEEGEEEEREGQEPLTEEQKQIRKARREARREAKAQWEQARAERQRAKEQRVLAREEEKLAQEEKRLAQEERKLAQEYVKRGAADRNLAQIKVTLGKEEELLSKQAEQLAHKKKKLARKMEKLAHEEEKLAKKIAKVAEVNAVLAQKMETMTQKELNLEGQEKELKEDMKNLEWDKRELAWKEDEWNEEAEKLAEKSEKLMKEEKMLAWHKENLSLEEKMLAQEYELLMEEEQKLAQKEDRTPNEEKRLLEKKEKLREKKEKLSQEKERLAQKKKELREKKNKLARAEEAVAREKHMLSLEKERLAEREIALHENEEKLLKGKEQLQDVKQKLKMYREKLLQVSKKLMAEKQMLLAKKEKLVEAGKKLEEADMILAEKQGKLAQEKIKLADDMMKIIQESKFFREETEIAREEMALTEKMKKVAEEKLKLAAESELLSRRGTEEEILSRRRLTEHEIDLMNKRVSLEEKILVYEDRLLATEEKNAAREILELTRGQRIQAQEERKLAKATRRMGKEVNVFRQIVQTKKSIKALQKLVSKERKMTQKETKMTKIKRTLFVKEARITKEEGRLDAKELDANEEQLEVIEDEKKLAMIQRRLAREMRRLKSQEQRVAEEESELAWDQMEFLEEEEDLGVEEEALVFKKSWRRRHAVVGLLPGTEKFYGLLEQIECKESFSKEMESLLHEVVVEPESLSDEEREEEEEEEEEWKEEEEEIEEVAVVEEEKEEEEEEEEEGEEEEMEKKDKEMEEEEKDMEKEEEKEKIEKREEKEQKVTEEEEEEEKEEEETEESMSEEEIKSLSAEKKHVLEEVKEEVVLKREKPKVQEERRRFPPRREIFPPIGLGIPELKGSTMKLEAPKSLPGKETPVDEEVERKQPLPPEVTKQTFREEKPPEFETSKLSLKTKFIDKEREWLEKHKLEPLHLLDTISEYEPIAILKPFRSRTVRRAMEAHRLRQKTPQAKWLLQQHPFLAGQTTGQMPLPEISTQKRYSDVGISDLEWLHDVLKQMEAGEELPRDSFHRLCQILKDLTSTGDLEWLRLAILEAIVHRHKQTVDSRSTVTLKPRREPMSPKHLKVIPPIKGKEESWQKPSAVPIPEFPLATKRVTDPKAIHWQLLGEPYRSARMQHLSSVLEEMETQPFDPTTRNILTHAHSSVNKQTLALMFQKDFGDLKGKSRYPKLPKLEKKPISKEKEALPSWETFVALYHVLRMLQERHAQDPATWMEKFYQLMDLYQLKSPRIQRLLQDLLLREEPHSREFVSKETLKALEVELVPGERLLYCLVCGASHLPQIPLEFQDVLPLPGQNNVHTIRPKGIARYGILELAWKSLPQADLHLTKKAPRVIVPAP</sequence>
<feature type="region of interest" description="Disordered" evidence="3">
    <location>
        <begin position="2262"/>
        <end position="2381"/>
    </location>
</feature>
<feature type="coiled-coil region" evidence="2">
    <location>
        <begin position="2151"/>
        <end position="2194"/>
    </location>
</feature>
<dbReference type="PROSITE" id="PS50082">
    <property type="entry name" value="WD_REPEATS_2"/>
    <property type="match status" value="2"/>
</dbReference>
<dbReference type="InterPro" id="IPR036322">
    <property type="entry name" value="WD40_repeat_dom_sf"/>
</dbReference>
<feature type="compositionally biased region" description="Basic residues" evidence="3">
    <location>
        <begin position="1411"/>
        <end position="1424"/>
    </location>
</feature>
<organism evidence="4 5">
    <name type="scientific">Microtus ochrogaster</name>
    <name type="common">Prairie vole</name>
    <dbReference type="NCBI Taxonomy" id="79684"/>
    <lineage>
        <taxon>Eukaryota</taxon>
        <taxon>Metazoa</taxon>
        <taxon>Chordata</taxon>
        <taxon>Craniata</taxon>
        <taxon>Vertebrata</taxon>
        <taxon>Euteleostomi</taxon>
        <taxon>Mammalia</taxon>
        <taxon>Eutheria</taxon>
        <taxon>Euarchontoglires</taxon>
        <taxon>Glires</taxon>
        <taxon>Rodentia</taxon>
        <taxon>Myomorpha</taxon>
        <taxon>Muroidea</taxon>
        <taxon>Cricetidae</taxon>
        <taxon>Arvicolinae</taxon>
        <taxon>Microtus</taxon>
    </lineage>
</organism>
<feature type="region of interest" description="Disordered" evidence="3">
    <location>
        <begin position="1367"/>
        <end position="1395"/>
    </location>
</feature>
<dbReference type="SUPFAM" id="SSF50978">
    <property type="entry name" value="WD40 repeat-like"/>
    <property type="match status" value="2"/>
</dbReference>
<proteinExistence type="predicted"/>
<name>A0ABM1ARK9_MICOH</name>
<feature type="coiled-coil region" evidence="2">
    <location>
        <begin position="1451"/>
        <end position="1485"/>
    </location>
</feature>
<feature type="region of interest" description="Disordered" evidence="3">
    <location>
        <begin position="1141"/>
        <end position="1189"/>
    </location>
</feature>